<evidence type="ECO:0000256" key="1">
    <source>
        <dbReference type="SAM" id="MobiDB-lite"/>
    </source>
</evidence>
<reference evidence="3" key="1">
    <citation type="submission" date="2015-10" db="EMBL/GenBank/DDBJ databases">
        <authorList>
            <person name="Regsiter A."/>
            <person name="william w."/>
        </authorList>
    </citation>
    <scope>NUCLEOTIDE SEQUENCE</scope>
    <source>
        <strain evidence="3">Montdore</strain>
    </source>
</reference>
<gene>
    <name evidence="3" type="ORF">GSTUAT00005378001</name>
</gene>
<protein>
    <submittedName>
        <fullName evidence="3">Uncharacterized protein</fullName>
    </submittedName>
</protein>
<dbReference type="EMBL" id="LN891045">
    <property type="protein sequence ID" value="CUS10514.1"/>
    <property type="molecule type" value="Genomic_DNA"/>
</dbReference>
<evidence type="ECO:0000313" key="4">
    <source>
        <dbReference type="Proteomes" id="UP001412239"/>
    </source>
</evidence>
<keyword evidence="2" id="KW-0812">Transmembrane</keyword>
<organism evidence="3 4">
    <name type="scientific">Tuber aestivum</name>
    <name type="common">summer truffle</name>
    <dbReference type="NCBI Taxonomy" id="59557"/>
    <lineage>
        <taxon>Eukaryota</taxon>
        <taxon>Fungi</taxon>
        <taxon>Dikarya</taxon>
        <taxon>Ascomycota</taxon>
        <taxon>Pezizomycotina</taxon>
        <taxon>Pezizomycetes</taxon>
        <taxon>Pezizales</taxon>
        <taxon>Tuberaceae</taxon>
        <taxon>Tuber</taxon>
    </lineage>
</organism>
<evidence type="ECO:0000313" key="3">
    <source>
        <dbReference type="EMBL" id="CUS10514.1"/>
    </source>
</evidence>
<feature type="transmembrane region" description="Helical" evidence="2">
    <location>
        <begin position="18"/>
        <end position="39"/>
    </location>
</feature>
<accession>A0A292PTS1</accession>
<dbReference type="AlphaFoldDB" id="A0A292PTS1"/>
<keyword evidence="2" id="KW-1133">Transmembrane helix</keyword>
<proteinExistence type="predicted"/>
<feature type="region of interest" description="Disordered" evidence="1">
    <location>
        <begin position="50"/>
        <end position="71"/>
    </location>
</feature>
<keyword evidence="2" id="KW-0472">Membrane</keyword>
<name>A0A292PTS1_9PEZI</name>
<dbReference type="Proteomes" id="UP001412239">
    <property type="component" value="Unassembled WGS sequence"/>
</dbReference>
<keyword evidence="4" id="KW-1185">Reference proteome</keyword>
<feature type="compositionally biased region" description="Polar residues" evidence="1">
    <location>
        <begin position="51"/>
        <end position="60"/>
    </location>
</feature>
<evidence type="ECO:0000256" key="2">
    <source>
        <dbReference type="SAM" id="Phobius"/>
    </source>
</evidence>
<sequence length="109" mass="11943">MTFNHVPGEPYVTHCTLPVIRCSFSWAMVVLYIAASIYVTKGVKVSAKTLGRSTMAQGGNNEERSDTDPLSSVYSGRVVRAVIREQDGEMPKTSLGEDYPKGVVEKVFV</sequence>